<comment type="caution">
    <text evidence="2">The sequence shown here is derived from an EMBL/GenBank/DDBJ whole genome shotgun (WGS) entry which is preliminary data.</text>
</comment>
<dbReference type="EMBL" id="JAKNHQ010000009">
    <property type="protein sequence ID" value="MCG4610854.1"/>
    <property type="molecule type" value="Genomic_DNA"/>
</dbReference>
<gene>
    <name evidence="2" type="ORF">L0P57_07895</name>
</gene>
<dbReference type="SMART" id="SM00267">
    <property type="entry name" value="GGDEF"/>
    <property type="match status" value="1"/>
</dbReference>
<protein>
    <submittedName>
        <fullName evidence="2">Sensor domain-containing diguanylate cyclase</fullName>
    </submittedName>
</protein>
<feature type="domain" description="GGDEF" evidence="1">
    <location>
        <begin position="200"/>
        <end position="323"/>
    </location>
</feature>
<organism evidence="2 3">
    <name type="scientific">Anaeromassilibacillus senegalensis</name>
    <dbReference type="NCBI Taxonomy" id="1673717"/>
    <lineage>
        <taxon>Bacteria</taxon>
        <taxon>Bacillati</taxon>
        <taxon>Bacillota</taxon>
        <taxon>Clostridia</taxon>
        <taxon>Eubacteriales</taxon>
        <taxon>Acutalibacteraceae</taxon>
        <taxon>Anaeromassilibacillus</taxon>
    </lineage>
</organism>
<dbReference type="Gene3D" id="3.30.450.40">
    <property type="match status" value="1"/>
</dbReference>
<accession>A0ABS9MJ74</accession>
<dbReference type="InterPro" id="IPR043128">
    <property type="entry name" value="Rev_trsase/Diguanyl_cyclase"/>
</dbReference>
<dbReference type="Proteomes" id="UP001298681">
    <property type="component" value="Unassembled WGS sequence"/>
</dbReference>
<reference evidence="2 3" key="1">
    <citation type="submission" date="2022-01" db="EMBL/GenBank/DDBJ databases">
        <title>Collection of gut derived symbiotic bacterial strains cultured from healthy donors.</title>
        <authorList>
            <person name="Lin H."/>
            <person name="Kohout C."/>
            <person name="Waligurski E."/>
            <person name="Pamer E.G."/>
        </authorList>
    </citation>
    <scope>NUCLEOTIDE SEQUENCE [LARGE SCALE GENOMIC DNA]</scope>
    <source>
        <strain evidence="2 3">DFI.7.58</strain>
    </source>
</reference>
<dbReference type="RefSeq" id="WP_237966765.1">
    <property type="nucleotide sequence ID" value="NZ_JAKNHQ010000009.1"/>
</dbReference>
<dbReference type="InterPro" id="IPR029787">
    <property type="entry name" value="Nucleotide_cyclase"/>
</dbReference>
<dbReference type="InterPro" id="IPR000160">
    <property type="entry name" value="GGDEF_dom"/>
</dbReference>
<dbReference type="InterPro" id="IPR003018">
    <property type="entry name" value="GAF"/>
</dbReference>
<dbReference type="Pfam" id="PF01590">
    <property type="entry name" value="GAF"/>
    <property type="match status" value="1"/>
</dbReference>
<evidence type="ECO:0000259" key="1">
    <source>
        <dbReference type="PROSITE" id="PS50887"/>
    </source>
</evidence>
<evidence type="ECO:0000313" key="3">
    <source>
        <dbReference type="Proteomes" id="UP001298681"/>
    </source>
</evidence>
<dbReference type="PANTHER" id="PTHR45138">
    <property type="entry name" value="REGULATORY COMPONENTS OF SENSORY TRANSDUCTION SYSTEM"/>
    <property type="match status" value="1"/>
</dbReference>
<dbReference type="PROSITE" id="PS50887">
    <property type="entry name" value="GGDEF"/>
    <property type="match status" value="1"/>
</dbReference>
<dbReference type="Pfam" id="PF00990">
    <property type="entry name" value="GGDEF"/>
    <property type="match status" value="1"/>
</dbReference>
<dbReference type="NCBIfam" id="TIGR00254">
    <property type="entry name" value="GGDEF"/>
    <property type="match status" value="1"/>
</dbReference>
<keyword evidence="3" id="KW-1185">Reference proteome</keyword>
<dbReference type="InterPro" id="IPR050469">
    <property type="entry name" value="Diguanylate_Cyclase"/>
</dbReference>
<dbReference type="SUPFAM" id="SSF55073">
    <property type="entry name" value="Nucleotide cyclase"/>
    <property type="match status" value="1"/>
</dbReference>
<dbReference type="Gene3D" id="3.30.70.270">
    <property type="match status" value="1"/>
</dbReference>
<name>A0ABS9MJ74_9FIRM</name>
<proteinExistence type="predicted"/>
<dbReference type="InterPro" id="IPR029016">
    <property type="entry name" value="GAF-like_dom_sf"/>
</dbReference>
<dbReference type="SUPFAM" id="SSF55781">
    <property type="entry name" value="GAF domain-like"/>
    <property type="match status" value="1"/>
</dbReference>
<dbReference type="CDD" id="cd01949">
    <property type="entry name" value="GGDEF"/>
    <property type="match status" value="1"/>
</dbReference>
<dbReference type="PANTHER" id="PTHR45138:SF6">
    <property type="entry name" value="DIGUANYLATE CYCLASE DGCN"/>
    <property type="match status" value="1"/>
</dbReference>
<evidence type="ECO:0000313" key="2">
    <source>
        <dbReference type="EMBL" id="MCG4610854.1"/>
    </source>
</evidence>
<sequence>MRYALDTQQVVLDCIRILYKEQDLDKALNQVLQIIGQYLSADRAYIFKIRGDKMDNTHEWCREGVVPQIDSLQGLDVSIVIPWENELQNHQCIIMKDIEEIRGEKVYDVLSPQDIQNMVIAPLEENGQINGYFGVDNPPHEKIRNIVSLLETLRYFIMITFQRHMDERRLQHLSLHDTLTGFYNRNKYILDIPEIANAGGSVGVVFLDFNGLKEINDFYGHSYGDQALKKCAEKMRAVFGNANLYRTGGDEFVIIASDQSETAFLSLVDTLRASLTEEQLPVAMGYQWQETSSDLKTLITLADQHMYEDKRRFYKDSVSSENPTRRPRNSSCIE</sequence>